<feature type="transmembrane region" description="Helical" evidence="6">
    <location>
        <begin position="161"/>
        <end position="178"/>
    </location>
</feature>
<feature type="transmembrane region" description="Helical" evidence="6">
    <location>
        <begin position="73"/>
        <end position="93"/>
    </location>
</feature>
<gene>
    <name evidence="8" type="ORF">GOQ09_06400</name>
</gene>
<feature type="domain" description="EamA" evidence="7">
    <location>
        <begin position="158"/>
        <end position="299"/>
    </location>
</feature>
<dbReference type="EMBL" id="CP046622">
    <property type="protein sequence ID" value="QGW81233.1"/>
    <property type="molecule type" value="Genomic_DNA"/>
</dbReference>
<feature type="transmembrane region" description="Helical" evidence="6">
    <location>
        <begin position="43"/>
        <end position="61"/>
    </location>
</feature>
<proteinExistence type="predicted"/>
<feature type="transmembrane region" description="Helical" evidence="6">
    <location>
        <begin position="223"/>
        <end position="245"/>
    </location>
</feature>
<accession>A0A6I6H330</accession>
<dbReference type="InterPro" id="IPR037185">
    <property type="entry name" value="EmrE-like"/>
</dbReference>
<feature type="transmembrane region" description="Helical" evidence="6">
    <location>
        <begin position="99"/>
        <end position="122"/>
    </location>
</feature>
<name>A0A6I6H330_VARPD</name>
<evidence type="ECO:0000313" key="8">
    <source>
        <dbReference type="EMBL" id="QGW81233.1"/>
    </source>
</evidence>
<evidence type="ECO:0000259" key="7">
    <source>
        <dbReference type="Pfam" id="PF00892"/>
    </source>
</evidence>
<dbReference type="RefSeq" id="WP_157612678.1">
    <property type="nucleotide sequence ID" value="NZ_CP046622.1"/>
</dbReference>
<reference evidence="8 9" key="1">
    <citation type="submission" date="2019-12" db="EMBL/GenBank/DDBJ databases">
        <title>Hybrid Genome Assemblies of two High G+C Isolates from Undergraduate Microbiology Courses.</title>
        <authorList>
            <person name="Ne Ville C.J."/>
            <person name="Enright D."/>
            <person name="Hernandez I."/>
            <person name="Dodsworth J."/>
            <person name="Orwin P.M."/>
        </authorList>
    </citation>
    <scope>NUCLEOTIDE SEQUENCE [LARGE SCALE GENOMIC DNA]</scope>
    <source>
        <strain evidence="8 9">CSUSB</strain>
    </source>
</reference>
<dbReference type="Proteomes" id="UP000425817">
    <property type="component" value="Chromosome"/>
</dbReference>
<dbReference type="InterPro" id="IPR050638">
    <property type="entry name" value="AA-Vitamin_Transporters"/>
</dbReference>
<dbReference type="AlphaFoldDB" id="A0A6I6H330"/>
<dbReference type="Pfam" id="PF00892">
    <property type="entry name" value="EamA"/>
    <property type="match status" value="2"/>
</dbReference>
<keyword evidence="4 6" id="KW-1133">Transmembrane helix</keyword>
<feature type="transmembrane region" description="Helical" evidence="6">
    <location>
        <begin position="257"/>
        <end position="276"/>
    </location>
</feature>
<keyword evidence="3 6" id="KW-0812">Transmembrane</keyword>
<dbReference type="PANTHER" id="PTHR32322">
    <property type="entry name" value="INNER MEMBRANE TRANSPORTER"/>
    <property type="match status" value="1"/>
</dbReference>
<dbReference type="OrthoDB" id="4167046at2"/>
<evidence type="ECO:0000256" key="5">
    <source>
        <dbReference type="ARBA" id="ARBA00023136"/>
    </source>
</evidence>
<dbReference type="GO" id="GO:0005886">
    <property type="term" value="C:plasma membrane"/>
    <property type="evidence" value="ECO:0007669"/>
    <property type="project" value="UniProtKB-SubCell"/>
</dbReference>
<keyword evidence="5 6" id="KW-0472">Membrane</keyword>
<feature type="transmembrane region" description="Helical" evidence="6">
    <location>
        <begin position="282"/>
        <end position="300"/>
    </location>
</feature>
<dbReference type="SUPFAM" id="SSF103481">
    <property type="entry name" value="Multidrug resistance efflux transporter EmrE"/>
    <property type="match status" value="2"/>
</dbReference>
<keyword evidence="2" id="KW-1003">Cell membrane</keyword>
<feature type="domain" description="EamA" evidence="7">
    <location>
        <begin position="11"/>
        <end position="143"/>
    </location>
</feature>
<dbReference type="Gene3D" id="1.10.3730.20">
    <property type="match status" value="1"/>
</dbReference>
<protein>
    <submittedName>
        <fullName evidence="8">EamA family transporter</fullName>
    </submittedName>
</protein>
<evidence type="ECO:0000313" key="9">
    <source>
        <dbReference type="Proteomes" id="UP000425817"/>
    </source>
</evidence>
<dbReference type="InterPro" id="IPR000620">
    <property type="entry name" value="EamA_dom"/>
</dbReference>
<evidence type="ECO:0000256" key="2">
    <source>
        <dbReference type="ARBA" id="ARBA00022475"/>
    </source>
</evidence>
<evidence type="ECO:0000256" key="6">
    <source>
        <dbReference type="SAM" id="Phobius"/>
    </source>
</evidence>
<evidence type="ECO:0000256" key="3">
    <source>
        <dbReference type="ARBA" id="ARBA00022692"/>
    </source>
</evidence>
<sequence>MQIQQRLTPFTVFLLTVPPLLWAGNAVVGRMVRELVSPLTLNFVRWVIAFVLLLPLAWPVLRPGSPMWAHWKRYAVLGLLGIGCYNAFQYLALQTSTPINVTLVGSSLPLWMLATGAVFFGARVSGREIGGSLLSMLGVLLVLSRGEWRQLLALRLVPGDLYMILGTIAWAFYSWILARTREPQAVRQDWAAFLMAQMVFGLAWSGAFAAGEWTLADARIVPGWPLFAALAFIGIGPAVLAYRCWGSGVQHAGPQAASFFMNLTPLFAALLSAAFLGEPPHWYHGAAFLLIVGGIVVSSSSKR</sequence>
<feature type="transmembrane region" description="Helical" evidence="6">
    <location>
        <begin position="190"/>
        <end position="211"/>
    </location>
</feature>
<dbReference type="PANTHER" id="PTHR32322:SF18">
    <property type="entry name" value="S-ADENOSYLMETHIONINE_S-ADENOSYLHOMOCYSTEINE TRANSPORTER"/>
    <property type="match status" value="1"/>
</dbReference>
<evidence type="ECO:0000256" key="4">
    <source>
        <dbReference type="ARBA" id="ARBA00022989"/>
    </source>
</evidence>
<evidence type="ECO:0000256" key="1">
    <source>
        <dbReference type="ARBA" id="ARBA00004651"/>
    </source>
</evidence>
<comment type="subcellular location">
    <subcellularLocation>
        <location evidence="1">Cell membrane</location>
        <topology evidence="1">Multi-pass membrane protein</topology>
    </subcellularLocation>
</comment>
<feature type="transmembrane region" description="Helical" evidence="6">
    <location>
        <begin position="129"/>
        <end position="146"/>
    </location>
</feature>
<organism evidence="8 9">
    <name type="scientific">Variovorax paradoxus</name>
    <dbReference type="NCBI Taxonomy" id="34073"/>
    <lineage>
        <taxon>Bacteria</taxon>
        <taxon>Pseudomonadati</taxon>
        <taxon>Pseudomonadota</taxon>
        <taxon>Betaproteobacteria</taxon>
        <taxon>Burkholderiales</taxon>
        <taxon>Comamonadaceae</taxon>
        <taxon>Variovorax</taxon>
    </lineage>
</organism>